<feature type="domain" description="Isochorismatase-like" evidence="2">
    <location>
        <begin position="14"/>
        <end position="195"/>
    </location>
</feature>
<sequence>MRFDEEQLNPAKAAVVVVDVQNDYCHPDGACARRGEDVNAAKEMVPRLQALLAGARAHDVPVVFVQTAHEKATDSAALTVRSGGRSGVVCRAGTWGAEPFEVAPLPGETVVLKHRYSGFVNTRLDSVLRTLRAETLVMAGVSTNVCVESTARHGYMLDYHIAFMGDCCAAFTQAEHDAALVNIDKYFGAVMDADQLLGAWDSIAPRG</sequence>
<dbReference type="PANTHER" id="PTHR43540:SF6">
    <property type="entry name" value="ISOCHORISMATASE-LIKE DOMAIN-CONTAINING PROTEIN"/>
    <property type="match status" value="1"/>
</dbReference>
<protein>
    <submittedName>
        <fullName evidence="3">Isochorismatase family cysteine hydrolase</fullName>
        <ecNumber evidence="3">3.-.-.-</ecNumber>
    </submittedName>
</protein>
<dbReference type="AlphaFoldDB" id="A0A9Y2IJS1"/>
<accession>A0A9Y2IJS1</accession>
<dbReference type="PANTHER" id="PTHR43540">
    <property type="entry name" value="PEROXYUREIDOACRYLATE/UREIDOACRYLATE AMIDOHYDROLASE-RELATED"/>
    <property type="match status" value="1"/>
</dbReference>
<dbReference type="EMBL" id="CP127294">
    <property type="protein sequence ID" value="WIX80286.1"/>
    <property type="molecule type" value="Genomic_DNA"/>
</dbReference>
<dbReference type="GO" id="GO:0016787">
    <property type="term" value="F:hydrolase activity"/>
    <property type="evidence" value="ECO:0007669"/>
    <property type="project" value="UniProtKB-KW"/>
</dbReference>
<reference evidence="3 4" key="1">
    <citation type="submission" date="2023-06" db="EMBL/GenBank/DDBJ databases">
        <authorList>
            <person name="Oyuntsetseg B."/>
            <person name="Kim S.B."/>
        </authorList>
    </citation>
    <scope>NUCLEOTIDE SEQUENCE [LARGE SCALE GENOMIC DNA]</scope>
    <source>
        <strain evidence="3 4">2-15</strain>
    </source>
</reference>
<dbReference type="Pfam" id="PF00857">
    <property type="entry name" value="Isochorismatase"/>
    <property type="match status" value="1"/>
</dbReference>
<dbReference type="Gene3D" id="3.40.50.850">
    <property type="entry name" value="Isochorismatase-like"/>
    <property type="match status" value="1"/>
</dbReference>
<dbReference type="InterPro" id="IPR000868">
    <property type="entry name" value="Isochorismatase-like_dom"/>
</dbReference>
<dbReference type="RefSeq" id="WP_285970918.1">
    <property type="nucleotide sequence ID" value="NZ_CP127294.1"/>
</dbReference>
<dbReference type="CDD" id="cd00431">
    <property type="entry name" value="cysteine_hydrolases"/>
    <property type="match status" value="1"/>
</dbReference>
<dbReference type="EC" id="3.-.-.-" evidence="3"/>
<evidence type="ECO:0000259" key="2">
    <source>
        <dbReference type="Pfam" id="PF00857"/>
    </source>
</evidence>
<evidence type="ECO:0000313" key="4">
    <source>
        <dbReference type="Proteomes" id="UP001236014"/>
    </source>
</evidence>
<dbReference type="SUPFAM" id="SSF52499">
    <property type="entry name" value="Isochorismatase-like hydrolases"/>
    <property type="match status" value="1"/>
</dbReference>
<organism evidence="3 4">
    <name type="scientific">Amycolatopsis carbonis</name>
    <dbReference type="NCBI Taxonomy" id="715471"/>
    <lineage>
        <taxon>Bacteria</taxon>
        <taxon>Bacillati</taxon>
        <taxon>Actinomycetota</taxon>
        <taxon>Actinomycetes</taxon>
        <taxon>Pseudonocardiales</taxon>
        <taxon>Pseudonocardiaceae</taxon>
        <taxon>Amycolatopsis</taxon>
    </lineage>
</organism>
<dbReference type="KEGG" id="acab:QRX50_05745"/>
<dbReference type="Proteomes" id="UP001236014">
    <property type="component" value="Chromosome"/>
</dbReference>
<evidence type="ECO:0000256" key="1">
    <source>
        <dbReference type="ARBA" id="ARBA00022801"/>
    </source>
</evidence>
<keyword evidence="1 3" id="KW-0378">Hydrolase</keyword>
<dbReference type="InterPro" id="IPR036380">
    <property type="entry name" value="Isochorismatase-like_sf"/>
</dbReference>
<gene>
    <name evidence="3" type="ORF">QRX50_05745</name>
</gene>
<name>A0A9Y2IJS1_9PSEU</name>
<proteinExistence type="predicted"/>
<keyword evidence="4" id="KW-1185">Reference proteome</keyword>
<dbReference type="InterPro" id="IPR050272">
    <property type="entry name" value="Isochorismatase-like_hydrls"/>
</dbReference>
<evidence type="ECO:0000313" key="3">
    <source>
        <dbReference type="EMBL" id="WIX80286.1"/>
    </source>
</evidence>